<evidence type="ECO:0000313" key="3">
    <source>
        <dbReference type="Proteomes" id="UP000295388"/>
    </source>
</evidence>
<dbReference type="OrthoDB" id="9989948at2"/>
<dbReference type="EMBL" id="SNWQ01000009">
    <property type="protein sequence ID" value="TDO47378.1"/>
    <property type="molecule type" value="Genomic_DNA"/>
</dbReference>
<keyword evidence="3" id="KW-1185">Reference proteome</keyword>
<keyword evidence="1" id="KW-0812">Transmembrane</keyword>
<protein>
    <submittedName>
        <fullName evidence="2">Uncharacterized protein</fullName>
    </submittedName>
</protein>
<name>A0A4R6KF49_9ACTN</name>
<keyword evidence="1" id="KW-1133">Transmembrane helix</keyword>
<organism evidence="2 3">
    <name type="scientific">Kribbella caucasensis</name>
    <dbReference type="NCBI Taxonomy" id="2512215"/>
    <lineage>
        <taxon>Bacteria</taxon>
        <taxon>Bacillati</taxon>
        <taxon>Actinomycetota</taxon>
        <taxon>Actinomycetes</taxon>
        <taxon>Propionibacteriales</taxon>
        <taxon>Kribbellaceae</taxon>
        <taxon>Kribbella</taxon>
    </lineage>
</organism>
<dbReference type="AlphaFoldDB" id="A0A4R6KF49"/>
<comment type="caution">
    <text evidence="2">The sequence shown here is derived from an EMBL/GenBank/DDBJ whole genome shotgun (WGS) entry which is preliminary data.</text>
</comment>
<gene>
    <name evidence="2" type="ORF">EV643_109275</name>
</gene>
<reference evidence="2 3" key="1">
    <citation type="submission" date="2019-03" db="EMBL/GenBank/DDBJ databases">
        <title>Genomic Encyclopedia of Type Strains, Phase III (KMG-III): the genomes of soil and plant-associated and newly described type strains.</title>
        <authorList>
            <person name="Whitman W."/>
        </authorList>
    </citation>
    <scope>NUCLEOTIDE SEQUENCE [LARGE SCALE GENOMIC DNA]</scope>
    <source>
        <strain evidence="2 3">VKM Ac-2527</strain>
    </source>
</reference>
<proteinExistence type="predicted"/>
<evidence type="ECO:0000313" key="2">
    <source>
        <dbReference type="EMBL" id="TDO47378.1"/>
    </source>
</evidence>
<dbReference type="RefSeq" id="WP_133801737.1">
    <property type="nucleotide sequence ID" value="NZ_SNWQ01000009.1"/>
</dbReference>
<evidence type="ECO:0000256" key="1">
    <source>
        <dbReference type="SAM" id="Phobius"/>
    </source>
</evidence>
<sequence length="72" mass="7677">MLLTVIAGISLGVATTTLPVLIEGPYGSWVYAAPGWLLFVFALLVFAAIVVANVQQERSRNELATYGVLPTL</sequence>
<accession>A0A4R6KF49</accession>
<dbReference type="Proteomes" id="UP000295388">
    <property type="component" value="Unassembled WGS sequence"/>
</dbReference>
<keyword evidence="1" id="KW-0472">Membrane</keyword>
<feature type="transmembrane region" description="Helical" evidence="1">
    <location>
        <begin position="29"/>
        <end position="52"/>
    </location>
</feature>